<evidence type="ECO:0000259" key="5">
    <source>
        <dbReference type="PROSITE" id="PS50263"/>
    </source>
</evidence>
<evidence type="ECO:0000256" key="3">
    <source>
        <dbReference type="SAM" id="MobiDB-lite"/>
    </source>
</evidence>
<keyword evidence="7" id="KW-1185">Reference proteome</keyword>
<protein>
    <recommendedName>
        <fullName evidence="5">CN hydrolase domain-containing protein</fullName>
    </recommendedName>
</protein>
<dbReference type="SUPFAM" id="SSF56317">
    <property type="entry name" value="Carbon-nitrogen hydrolase"/>
    <property type="match status" value="1"/>
</dbReference>
<dbReference type="PANTHER" id="PTHR10609:SF14">
    <property type="entry name" value="BIOTINIDASE"/>
    <property type="match status" value="1"/>
</dbReference>
<dbReference type="InterPro" id="IPR003010">
    <property type="entry name" value="C-N_Hydrolase"/>
</dbReference>
<proteinExistence type="inferred from homology"/>
<keyword evidence="2" id="KW-0378">Hydrolase</keyword>
<evidence type="ECO:0000256" key="1">
    <source>
        <dbReference type="ARBA" id="ARBA00008225"/>
    </source>
</evidence>
<comment type="similarity">
    <text evidence="1">Belongs to the carbon-nitrogen hydrolase superfamily. BTD/VNN family.</text>
</comment>
<dbReference type="Gene3D" id="3.60.110.10">
    <property type="entry name" value="Carbon-nitrogen hydrolase"/>
    <property type="match status" value="1"/>
</dbReference>
<dbReference type="InterPro" id="IPR036526">
    <property type="entry name" value="C-N_Hydrolase_sf"/>
</dbReference>
<dbReference type="Pfam" id="PF00795">
    <property type="entry name" value="CN_hydrolase"/>
    <property type="match status" value="1"/>
</dbReference>
<keyword evidence="4" id="KW-0732">Signal</keyword>
<dbReference type="Proteomes" id="UP001153714">
    <property type="component" value="Chromosome 3"/>
</dbReference>
<name>A0A9N9R8I9_9NEOP</name>
<dbReference type="OrthoDB" id="10250282at2759"/>
<evidence type="ECO:0000313" key="7">
    <source>
        <dbReference type="Proteomes" id="UP001153714"/>
    </source>
</evidence>
<dbReference type="AlphaFoldDB" id="A0A9N9R8I9"/>
<dbReference type="PANTHER" id="PTHR10609">
    <property type="entry name" value="BIOTINIDASE-RELATED"/>
    <property type="match status" value="1"/>
</dbReference>
<accession>A0A9N9R8I9</accession>
<organism evidence="6 7">
    <name type="scientific">Diatraea saccharalis</name>
    <name type="common">sugarcane borer</name>
    <dbReference type="NCBI Taxonomy" id="40085"/>
    <lineage>
        <taxon>Eukaryota</taxon>
        <taxon>Metazoa</taxon>
        <taxon>Ecdysozoa</taxon>
        <taxon>Arthropoda</taxon>
        <taxon>Hexapoda</taxon>
        <taxon>Insecta</taxon>
        <taxon>Pterygota</taxon>
        <taxon>Neoptera</taxon>
        <taxon>Endopterygota</taxon>
        <taxon>Lepidoptera</taxon>
        <taxon>Glossata</taxon>
        <taxon>Ditrysia</taxon>
        <taxon>Pyraloidea</taxon>
        <taxon>Crambidae</taxon>
        <taxon>Crambinae</taxon>
        <taxon>Diatraea</taxon>
    </lineage>
</organism>
<gene>
    <name evidence="6" type="ORF">DIATSA_LOCUS9001</name>
</gene>
<dbReference type="GO" id="GO:0016787">
    <property type="term" value="F:hydrolase activity"/>
    <property type="evidence" value="ECO:0007669"/>
    <property type="project" value="UniProtKB-KW"/>
</dbReference>
<evidence type="ECO:0000256" key="4">
    <source>
        <dbReference type="SAM" id="SignalP"/>
    </source>
</evidence>
<sequence length="581" mass="64782">MFCTKFLLLLTYLIKITVQTSSPSSTSYVAAVLEYNFENDTAANLRNYLIYIQEASSKNADIIVFPELTLNRGQDSIEVPINGALKDHPIPALAADLYHKVLVDISNAARQNKIYVVINIEEIMDCNTAVGEYCPAQQTYLFNTNVVFDRDGTIIDRYRKINLFGEFTRTPALRPDLGVFTTDFGVTFAHYICFDLLFQVPAMQVVDKLNVTDVIFPTMWFSEMPYLSAVQIQEGYAFAMDVNFLAAGSNNVRVGSSGSGIFSGKAGALISTMPGLPTTKLLVATVPKIPGQVTSSPPGPIYDNPVDHDSLTLITDPSLESHFTRLLTPGLSQFTMISGEVICVFKVNMTENEPETEISSYKYRAAVFNGVRSYSGMATGGIRVCSVIACTGDSLDTCGKRFPQYKLKSTAVFHELNIIATMPTPVIEDEIQARDTIYFPLSLDTSIMPLEPDDYTYSEDINGNVTTYSMFLDRYDKELYSFAIWGRIFSRDGQEEDPKLPQETTLSPTEETTENQDVTTEHQDNTTENQDDTTEHQDNTTENQDDTTEHQDNTTEHQPDSSVTHLISKTILITTFMLLIK</sequence>
<feature type="domain" description="CN hydrolase" evidence="5">
    <location>
        <begin position="14"/>
        <end position="288"/>
    </location>
</feature>
<reference evidence="6" key="2">
    <citation type="submission" date="2022-10" db="EMBL/GenBank/DDBJ databases">
        <authorList>
            <consortium name="ENA_rothamsted_submissions"/>
            <consortium name="culmorum"/>
            <person name="King R."/>
        </authorList>
    </citation>
    <scope>NUCLEOTIDE SEQUENCE</scope>
</reference>
<feature type="compositionally biased region" description="Basic and acidic residues" evidence="3">
    <location>
        <begin position="547"/>
        <end position="559"/>
    </location>
</feature>
<dbReference type="PROSITE" id="PS50263">
    <property type="entry name" value="CN_HYDROLASE"/>
    <property type="match status" value="1"/>
</dbReference>
<feature type="signal peptide" evidence="4">
    <location>
        <begin position="1"/>
        <end position="19"/>
    </location>
</feature>
<dbReference type="InterPro" id="IPR040154">
    <property type="entry name" value="Biotinidase/VNN"/>
</dbReference>
<dbReference type="EMBL" id="OU893334">
    <property type="protein sequence ID" value="CAG9791384.1"/>
    <property type="molecule type" value="Genomic_DNA"/>
</dbReference>
<evidence type="ECO:0000256" key="2">
    <source>
        <dbReference type="ARBA" id="ARBA00022801"/>
    </source>
</evidence>
<dbReference type="Pfam" id="PF19018">
    <property type="entry name" value="Vanin_C"/>
    <property type="match status" value="1"/>
</dbReference>
<dbReference type="InterPro" id="IPR043957">
    <property type="entry name" value="Vanin_C"/>
</dbReference>
<feature type="region of interest" description="Disordered" evidence="3">
    <location>
        <begin position="493"/>
        <end position="562"/>
    </location>
</feature>
<evidence type="ECO:0000313" key="6">
    <source>
        <dbReference type="EMBL" id="CAG9791384.1"/>
    </source>
</evidence>
<feature type="chain" id="PRO_5040487757" description="CN hydrolase domain-containing protein" evidence="4">
    <location>
        <begin position="20"/>
        <end position="581"/>
    </location>
</feature>
<reference evidence="6" key="1">
    <citation type="submission" date="2021-12" db="EMBL/GenBank/DDBJ databases">
        <authorList>
            <person name="King R."/>
        </authorList>
    </citation>
    <scope>NUCLEOTIDE SEQUENCE</scope>
</reference>